<evidence type="ECO:0000256" key="7">
    <source>
        <dbReference type="ARBA" id="ARBA00022840"/>
    </source>
</evidence>
<evidence type="ECO:0000256" key="2">
    <source>
        <dbReference type="ARBA" id="ARBA00001946"/>
    </source>
</evidence>
<reference evidence="15" key="1">
    <citation type="submission" date="2013-08" db="EMBL/GenBank/DDBJ databases">
        <authorList>
            <person name="Mendez C."/>
            <person name="Richter M."/>
            <person name="Ferrer M."/>
            <person name="Sanchez J."/>
        </authorList>
    </citation>
    <scope>NUCLEOTIDE SEQUENCE</scope>
</reference>
<dbReference type="PROSITE" id="PS52041">
    <property type="entry name" value="TOPO_IIB"/>
    <property type="match status" value="1"/>
</dbReference>
<keyword evidence="8" id="KW-0460">Magnesium</keyword>
<dbReference type="InterPro" id="IPR004085">
    <property type="entry name" value="TopoVI_A"/>
</dbReference>
<dbReference type="Pfam" id="PF21180">
    <property type="entry name" value="TOP6A-Spo11_Toprim"/>
    <property type="match status" value="1"/>
</dbReference>
<evidence type="ECO:0000256" key="5">
    <source>
        <dbReference type="ARBA" id="ARBA00022723"/>
    </source>
</evidence>
<evidence type="ECO:0000256" key="10">
    <source>
        <dbReference type="ARBA" id="ARBA00023125"/>
    </source>
</evidence>
<keyword evidence="7" id="KW-0067">ATP-binding</keyword>
<dbReference type="GO" id="GO:0005524">
    <property type="term" value="F:ATP binding"/>
    <property type="evidence" value="ECO:0007669"/>
    <property type="project" value="UniProtKB-KW"/>
</dbReference>
<name>T1C2W3_9ZZZZ</name>
<accession>T1C2W3</accession>
<gene>
    <name evidence="15" type="ORF">B1B_00021</name>
</gene>
<keyword evidence="9" id="KW-0799">Topoisomerase</keyword>
<feature type="domain" description="Spo11/DNA topoisomerase VI subunit A N-terminal" evidence="12">
    <location>
        <begin position="2"/>
        <end position="52"/>
    </location>
</feature>
<evidence type="ECO:0000313" key="15">
    <source>
        <dbReference type="EMBL" id="EQD79801.1"/>
    </source>
</evidence>
<organism evidence="15">
    <name type="scientific">mine drainage metagenome</name>
    <dbReference type="NCBI Taxonomy" id="410659"/>
    <lineage>
        <taxon>unclassified sequences</taxon>
        <taxon>metagenomes</taxon>
        <taxon>ecological metagenomes</taxon>
    </lineage>
</organism>
<evidence type="ECO:0000259" key="14">
    <source>
        <dbReference type="Pfam" id="PF21180"/>
    </source>
</evidence>
<evidence type="ECO:0000259" key="13">
    <source>
        <dbReference type="Pfam" id="PF20768"/>
    </source>
</evidence>
<proteinExistence type="inferred from homology"/>
<protein>
    <recommendedName>
        <fullName evidence="4">DNA topoisomerase (ATP-hydrolyzing)</fullName>
        <ecNumber evidence="4">5.6.2.2</ecNumber>
    </recommendedName>
</protein>
<evidence type="ECO:0000256" key="8">
    <source>
        <dbReference type="ARBA" id="ARBA00022842"/>
    </source>
</evidence>
<dbReference type="AlphaFoldDB" id="T1C2W3"/>
<dbReference type="CDD" id="cd00223">
    <property type="entry name" value="TOPRIM_TopoIIB_SPO"/>
    <property type="match status" value="1"/>
</dbReference>
<dbReference type="PANTHER" id="PTHR10848:SF0">
    <property type="entry name" value="MEIOTIC RECOMBINATION PROTEIN SPO11"/>
    <property type="match status" value="1"/>
</dbReference>
<reference evidence="15" key="2">
    <citation type="journal article" date="2014" name="ISME J.">
        <title>Microbial stratification in low pH oxic and suboxic macroscopic growths along an acid mine drainage.</title>
        <authorList>
            <person name="Mendez-Garcia C."/>
            <person name="Mesa V."/>
            <person name="Sprenger R.R."/>
            <person name="Richter M."/>
            <person name="Diez M.S."/>
            <person name="Solano J."/>
            <person name="Bargiela R."/>
            <person name="Golyshina O.V."/>
            <person name="Manteca A."/>
            <person name="Ramos J.L."/>
            <person name="Gallego J.R."/>
            <person name="Llorente I."/>
            <person name="Martins Dos Santos V.A."/>
            <person name="Jensen O.N."/>
            <person name="Pelaez A.I."/>
            <person name="Sanchez J."/>
            <person name="Ferrer M."/>
        </authorList>
    </citation>
    <scope>NUCLEOTIDE SEQUENCE</scope>
</reference>
<dbReference type="GO" id="GO:0006265">
    <property type="term" value="P:DNA topological change"/>
    <property type="evidence" value="ECO:0007669"/>
    <property type="project" value="InterPro"/>
</dbReference>
<keyword evidence="5" id="KW-0479">Metal-binding</keyword>
<dbReference type="SUPFAM" id="SSF56726">
    <property type="entry name" value="DNA topoisomerase IV, alpha subunit"/>
    <property type="match status" value="1"/>
</dbReference>
<comment type="cofactor">
    <cofactor evidence="2">
        <name>Mg(2+)</name>
        <dbReference type="ChEBI" id="CHEBI:18420"/>
    </cofactor>
</comment>
<keyword evidence="11 15" id="KW-0413">Isomerase</keyword>
<dbReference type="GO" id="GO:0003918">
    <property type="term" value="F:DNA topoisomerase type II (double strand cut, ATP-hydrolyzing) activity"/>
    <property type="evidence" value="ECO:0007669"/>
    <property type="project" value="UniProtKB-EC"/>
</dbReference>
<feature type="domain" description="Type II DNA topoisomerase VI subunit A all-beta" evidence="13">
    <location>
        <begin position="56"/>
        <end position="108"/>
    </location>
</feature>
<dbReference type="EMBL" id="AUZY01000014">
    <property type="protein sequence ID" value="EQD79801.1"/>
    <property type="molecule type" value="Genomic_DNA"/>
</dbReference>
<dbReference type="GO" id="GO:0005694">
    <property type="term" value="C:chromosome"/>
    <property type="evidence" value="ECO:0007669"/>
    <property type="project" value="InterPro"/>
</dbReference>
<dbReference type="Gene3D" id="1.10.10.10">
    <property type="entry name" value="Winged helix-like DNA-binding domain superfamily/Winged helix DNA-binding domain"/>
    <property type="match status" value="1"/>
</dbReference>
<evidence type="ECO:0000256" key="6">
    <source>
        <dbReference type="ARBA" id="ARBA00022741"/>
    </source>
</evidence>
<keyword evidence="10" id="KW-0238">DNA-binding</keyword>
<dbReference type="InterPro" id="IPR049333">
    <property type="entry name" value="Topo_VI_alpha"/>
</dbReference>
<comment type="similarity">
    <text evidence="3">Belongs to the TOP6A family.</text>
</comment>
<feature type="non-terminal residue" evidence="15">
    <location>
        <position position="1"/>
    </location>
</feature>
<dbReference type="InterPro" id="IPR002815">
    <property type="entry name" value="Spo11/TopoVI_A"/>
</dbReference>
<dbReference type="InterPro" id="IPR034136">
    <property type="entry name" value="TOPRIM_Topo6A/Spo11"/>
</dbReference>
<dbReference type="EC" id="5.6.2.2" evidence="4"/>
<dbReference type="GO" id="GO:0046872">
    <property type="term" value="F:metal ion binding"/>
    <property type="evidence" value="ECO:0007669"/>
    <property type="project" value="UniProtKB-KW"/>
</dbReference>
<dbReference type="PANTHER" id="PTHR10848">
    <property type="entry name" value="MEIOTIC RECOMBINATION PROTEIN SPO11"/>
    <property type="match status" value="1"/>
</dbReference>
<evidence type="ECO:0000256" key="1">
    <source>
        <dbReference type="ARBA" id="ARBA00000185"/>
    </source>
</evidence>
<comment type="catalytic activity">
    <reaction evidence="1">
        <text>ATP-dependent breakage, passage and rejoining of double-stranded DNA.</text>
        <dbReference type="EC" id="5.6.2.2"/>
    </reaction>
</comment>
<dbReference type="Pfam" id="PF04406">
    <property type="entry name" value="TP6A_N"/>
    <property type="match status" value="1"/>
</dbReference>
<feature type="domain" description="Topoisomerase 6 subunit A/Spo11 TOPRIM" evidence="14">
    <location>
        <begin position="111"/>
        <end position="277"/>
    </location>
</feature>
<comment type="caution">
    <text evidence="15">The sequence shown here is derived from an EMBL/GenBank/DDBJ whole genome shotgun (WGS) entry which is preliminary data.</text>
</comment>
<sequence length="285" mass="32580">LEMIRNAKTSTLREMYYISEGWKNGKFGTQDESNIMAEDLEVMTALLREDFRLRPEENGASVIGNLTLEEKNRKGEFKKINCKDDVGEAGYSIPYNVDNEKVRLKEVDADFVLAIETGGMFDRLVENGFDERFRSVLVHLKGQPARSTRRLLKRLNEEMHLPIYVFTDGDPWSFRIFASVAYGAIKTAHISEHLAVPTSQFIGITATDILNYDLPTDVLTDKDVQALQAELKDPRFTTDFWKSEIETMLKMNKKAEQQALAKYGLDFVTDKYLPDKLSGPNDMEE</sequence>
<dbReference type="PRINTS" id="PR01552">
    <property type="entry name" value="TPISMRASE6A"/>
</dbReference>
<keyword evidence="6" id="KW-0547">Nucleotide-binding</keyword>
<dbReference type="PRINTS" id="PR01550">
    <property type="entry name" value="TOP6AFAMILY"/>
</dbReference>
<dbReference type="InterPro" id="IPR036388">
    <property type="entry name" value="WH-like_DNA-bd_sf"/>
</dbReference>
<dbReference type="Pfam" id="PF20768">
    <property type="entry name" value="Topo_VI_alpha"/>
    <property type="match status" value="1"/>
</dbReference>
<evidence type="ECO:0000256" key="9">
    <source>
        <dbReference type="ARBA" id="ARBA00023029"/>
    </source>
</evidence>
<dbReference type="InterPro" id="IPR036078">
    <property type="entry name" value="Spo11/TopoVI_A_sf"/>
</dbReference>
<dbReference type="Gene3D" id="3.40.1360.10">
    <property type="match status" value="1"/>
</dbReference>
<dbReference type="InterPro" id="IPR013049">
    <property type="entry name" value="Spo11/TopoVI_A_N"/>
</dbReference>
<evidence type="ECO:0000256" key="3">
    <source>
        <dbReference type="ARBA" id="ARBA00006559"/>
    </source>
</evidence>
<evidence type="ECO:0000256" key="4">
    <source>
        <dbReference type="ARBA" id="ARBA00012895"/>
    </source>
</evidence>
<dbReference type="GO" id="GO:0003677">
    <property type="term" value="F:DNA binding"/>
    <property type="evidence" value="ECO:0007669"/>
    <property type="project" value="UniProtKB-KW"/>
</dbReference>
<evidence type="ECO:0000259" key="12">
    <source>
        <dbReference type="Pfam" id="PF04406"/>
    </source>
</evidence>
<evidence type="ECO:0000256" key="11">
    <source>
        <dbReference type="ARBA" id="ARBA00023235"/>
    </source>
</evidence>